<dbReference type="InterPro" id="IPR024752">
    <property type="entry name" value="Myb/SANT-like_dom"/>
</dbReference>
<dbReference type="Pfam" id="PF12776">
    <property type="entry name" value="Myb_DNA-bind_3"/>
    <property type="match status" value="1"/>
</dbReference>
<accession>A0A445GUX6</accession>
<organism evidence="3 4">
    <name type="scientific">Glycine soja</name>
    <name type="common">Wild soybean</name>
    <dbReference type="NCBI Taxonomy" id="3848"/>
    <lineage>
        <taxon>Eukaryota</taxon>
        <taxon>Viridiplantae</taxon>
        <taxon>Streptophyta</taxon>
        <taxon>Embryophyta</taxon>
        <taxon>Tracheophyta</taxon>
        <taxon>Spermatophyta</taxon>
        <taxon>Magnoliopsida</taxon>
        <taxon>eudicotyledons</taxon>
        <taxon>Gunneridae</taxon>
        <taxon>Pentapetalae</taxon>
        <taxon>rosids</taxon>
        <taxon>fabids</taxon>
        <taxon>Fabales</taxon>
        <taxon>Fabaceae</taxon>
        <taxon>Papilionoideae</taxon>
        <taxon>50 kb inversion clade</taxon>
        <taxon>NPAAA clade</taxon>
        <taxon>indigoferoid/millettioid clade</taxon>
        <taxon>Phaseoleae</taxon>
        <taxon>Glycine</taxon>
        <taxon>Glycine subgen. Soja</taxon>
    </lineage>
</organism>
<protein>
    <recommendedName>
        <fullName evidence="2">Myb/SANT-like domain-containing protein</fullName>
    </recommendedName>
</protein>
<keyword evidence="4" id="KW-1185">Reference proteome</keyword>
<evidence type="ECO:0000256" key="1">
    <source>
        <dbReference type="SAM" id="MobiDB-lite"/>
    </source>
</evidence>
<name>A0A445GUX6_GLYSO</name>
<dbReference type="Proteomes" id="UP000289340">
    <property type="component" value="Chromosome 15"/>
</dbReference>
<feature type="region of interest" description="Disordered" evidence="1">
    <location>
        <begin position="220"/>
        <end position="248"/>
    </location>
</feature>
<evidence type="ECO:0000313" key="3">
    <source>
        <dbReference type="EMBL" id="RZB65101.1"/>
    </source>
</evidence>
<dbReference type="EMBL" id="QZWG01000015">
    <property type="protein sequence ID" value="RZB65101.1"/>
    <property type="molecule type" value="Genomic_DNA"/>
</dbReference>
<evidence type="ECO:0000259" key="2">
    <source>
        <dbReference type="Pfam" id="PF12776"/>
    </source>
</evidence>
<feature type="domain" description="Myb/SANT-like" evidence="2">
    <location>
        <begin position="12"/>
        <end position="105"/>
    </location>
</feature>
<gene>
    <name evidence="3" type="ORF">D0Y65_041235</name>
</gene>
<comment type="caution">
    <text evidence="3">The sequence shown here is derived from an EMBL/GenBank/DDBJ whole genome shotgun (WGS) entry which is preliminary data.</text>
</comment>
<reference evidence="3 4" key="1">
    <citation type="submission" date="2018-09" db="EMBL/GenBank/DDBJ databases">
        <title>A high-quality reference genome of wild soybean provides a powerful tool to mine soybean genomes.</title>
        <authorList>
            <person name="Xie M."/>
            <person name="Chung C.Y.L."/>
            <person name="Li M.-W."/>
            <person name="Wong F.-L."/>
            <person name="Chan T.-F."/>
            <person name="Lam H.-M."/>
        </authorList>
    </citation>
    <scope>NUCLEOTIDE SEQUENCE [LARGE SCALE GENOMIC DNA]</scope>
    <source>
        <strain evidence="4">cv. W05</strain>
        <tissue evidence="3">Hypocotyl of etiolated seedlings</tissue>
    </source>
</reference>
<feature type="compositionally biased region" description="Polar residues" evidence="1">
    <location>
        <begin position="236"/>
        <end position="247"/>
    </location>
</feature>
<dbReference type="InterPro" id="IPR045026">
    <property type="entry name" value="LIMYB"/>
</dbReference>
<dbReference type="PANTHER" id="PTHR47584">
    <property type="match status" value="1"/>
</dbReference>
<proteinExistence type="predicted"/>
<dbReference type="PANTHER" id="PTHR47584:SF14">
    <property type="entry name" value="L10-INTERACTING MYB DOMAIN-CONTAINING PROTEIN-LIKE"/>
    <property type="match status" value="1"/>
</dbReference>
<evidence type="ECO:0000313" key="4">
    <source>
        <dbReference type="Proteomes" id="UP000289340"/>
    </source>
</evidence>
<dbReference type="AlphaFoldDB" id="A0A445GUX6"/>
<sequence length="304" mass="35345">MGGKSEKGEVMEWSVANTKAFIEKIYERVKNGQLQGSTFKTTTWEEINKDLFKMIQTNYGVNKLKSKFNRLRQMHCDFSTLLVRTQVTWEMESNKVNVPDEVWDELIKKGRHYKNFKKHGFEYNYDILSDIFNSSTATGKLSHASTQKPPNFDEERAMEGDFLTKGIHISVSDDEKDDIKGLRHKRKEIFSSGERCRKEGKTSNKEMLDKIVSIWSNSMSQKTTTSRAREERYKGKTSQASQATSPISDPYSAKACMELLDNMQDVPTSAYFKLMEKFTSEHWRQMFIVMDAERRKQLIKSLTE</sequence>